<evidence type="ECO:0000256" key="2">
    <source>
        <dbReference type="ARBA" id="ARBA00022629"/>
    </source>
</evidence>
<evidence type="ECO:0000256" key="1">
    <source>
        <dbReference type="ARBA" id="ARBA00009156"/>
    </source>
</evidence>
<keyword evidence="6" id="KW-0119">Carbohydrate metabolism</keyword>
<dbReference type="InterPro" id="IPR042024">
    <property type="entry name" value="D-XK_euk"/>
</dbReference>
<dbReference type="HOGENOM" id="CLU_016149_8_0_1"/>
<keyword evidence="4 6" id="KW-0418">Kinase</keyword>
<dbReference type="PIRSF" id="PIRSF000538">
    <property type="entry name" value="GlpK"/>
    <property type="match status" value="1"/>
</dbReference>
<keyword evidence="2 6" id="KW-0859">Xylose metabolism</keyword>
<evidence type="ECO:0000256" key="5">
    <source>
        <dbReference type="ARBA" id="ARBA00048885"/>
    </source>
</evidence>
<dbReference type="FunFam" id="3.30.420.40:FF:000118">
    <property type="entry name" value="Xylulose kinase 2"/>
    <property type="match status" value="1"/>
</dbReference>
<dbReference type="InterPro" id="IPR018484">
    <property type="entry name" value="FGGY_N"/>
</dbReference>
<dbReference type="GO" id="GO:0004856">
    <property type="term" value="F:D-xylulokinase activity"/>
    <property type="evidence" value="ECO:0007669"/>
    <property type="project" value="UniProtKB-UniRule"/>
</dbReference>
<keyword evidence="6" id="KW-0547">Nucleotide-binding</keyword>
<dbReference type="OrthoDB" id="1728974at2759"/>
<dbReference type="EC" id="2.7.1.17" evidence="6"/>
<dbReference type="Pfam" id="PF00370">
    <property type="entry name" value="FGGY_N"/>
    <property type="match status" value="1"/>
</dbReference>
<organism evidence="9 10">
    <name type="scientific">Hebeloma cylindrosporum</name>
    <dbReference type="NCBI Taxonomy" id="76867"/>
    <lineage>
        <taxon>Eukaryota</taxon>
        <taxon>Fungi</taxon>
        <taxon>Dikarya</taxon>
        <taxon>Basidiomycota</taxon>
        <taxon>Agaricomycotina</taxon>
        <taxon>Agaricomycetes</taxon>
        <taxon>Agaricomycetidae</taxon>
        <taxon>Agaricales</taxon>
        <taxon>Agaricineae</taxon>
        <taxon>Hymenogastraceae</taxon>
        <taxon>Hebeloma</taxon>
    </lineage>
</organism>
<evidence type="ECO:0000256" key="4">
    <source>
        <dbReference type="ARBA" id="ARBA00022777"/>
    </source>
</evidence>
<dbReference type="CDD" id="cd07776">
    <property type="entry name" value="ASKHA_NBD_FGGY_SpXK-like"/>
    <property type="match status" value="1"/>
</dbReference>
<keyword evidence="3 6" id="KW-0808">Transferase</keyword>
<dbReference type="GO" id="GO:0042732">
    <property type="term" value="P:D-xylose metabolic process"/>
    <property type="evidence" value="ECO:0007669"/>
    <property type="project" value="UniProtKB-UniRule"/>
</dbReference>
<name>A0A0C2YUH9_HEBCY</name>
<dbReference type="InterPro" id="IPR018485">
    <property type="entry name" value="FGGY_C"/>
</dbReference>
<protein>
    <recommendedName>
        <fullName evidence="6">Xylulose kinase</fullName>
        <ecNumber evidence="6">2.7.1.17</ecNumber>
    </recommendedName>
</protein>
<keyword evidence="6" id="KW-0067">ATP-binding</keyword>
<dbReference type="PANTHER" id="PTHR10196:SF57">
    <property type="entry name" value="XYLULOSE KINASE"/>
    <property type="match status" value="1"/>
</dbReference>
<evidence type="ECO:0000256" key="3">
    <source>
        <dbReference type="ARBA" id="ARBA00022679"/>
    </source>
</evidence>
<dbReference type="PANTHER" id="PTHR10196">
    <property type="entry name" value="SUGAR KINASE"/>
    <property type="match status" value="1"/>
</dbReference>
<dbReference type="AlphaFoldDB" id="A0A0C2YUH9"/>
<dbReference type="GO" id="GO:0005829">
    <property type="term" value="C:cytosol"/>
    <property type="evidence" value="ECO:0007669"/>
    <property type="project" value="TreeGrafter"/>
</dbReference>
<accession>A0A0C2YUH9</accession>
<dbReference type="GO" id="GO:0005524">
    <property type="term" value="F:ATP binding"/>
    <property type="evidence" value="ECO:0007669"/>
    <property type="project" value="UniProtKB-UniRule"/>
</dbReference>
<feature type="domain" description="Carbohydrate kinase FGGY N-terminal" evidence="7">
    <location>
        <begin position="133"/>
        <end position="288"/>
    </location>
</feature>
<keyword evidence="10" id="KW-1185">Reference proteome</keyword>
<gene>
    <name evidence="9" type="ORF">M413DRAFT_442595</name>
</gene>
<dbReference type="InterPro" id="IPR043129">
    <property type="entry name" value="ATPase_NBD"/>
</dbReference>
<reference evidence="9 10" key="1">
    <citation type="submission" date="2014-04" db="EMBL/GenBank/DDBJ databases">
        <authorList>
            <consortium name="DOE Joint Genome Institute"/>
            <person name="Kuo A."/>
            <person name="Gay G."/>
            <person name="Dore J."/>
            <person name="Kohler A."/>
            <person name="Nagy L.G."/>
            <person name="Floudas D."/>
            <person name="Copeland A."/>
            <person name="Barry K.W."/>
            <person name="Cichocki N."/>
            <person name="Veneault-Fourrey C."/>
            <person name="LaButti K."/>
            <person name="Lindquist E.A."/>
            <person name="Lipzen A."/>
            <person name="Lundell T."/>
            <person name="Morin E."/>
            <person name="Murat C."/>
            <person name="Sun H."/>
            <person name="Tunlid A."/>
            <person name="Henrissat B."/>
            <person name="Grigoriev I.V."/>
            <person name="Hibbett D.S."/>
            <person name="Martin F."/>
            <person name="Nordberg H.P."/>
            <person name="Cantor M.N."/>
            <person name="Hua S.X."/>
        </authorList>
    </citation>
    <scope>NUCLEOTIDE SEQUENCE [LARGE SCALE GENOMIC DNA]</scope>
    <source>
        <strain evidence="10">h7</strain>
    </source>
</reference>
<comment type="function">
    <text evidence="6">Highly specific D-xylulose kinase which participates in the catabolism of xylose. Xylose is a major component of hemicelluloses such as xylan. Most fungi utilize D-xylose via three enzymatic reactions, xylose reductase (XR), xylitol dehydrogenase (XDH), and xylulokinase, to form xylulose 5-phosphate, which enters pentose phosphate pathway.</text>
</comment>
<comment type="similarity">
    <text evidence="1 6">Belongs to the FGGY kinase family.</text>
</comment>
<proteinExistence type="inferred from homology"/>
<comment type="catalytic activity">
    <reaction evidence="5 6">
        <text>D-xylulose + ATP = D-xylulose 5-phosphate + ADP + H(+)</text>
        <dbReference type="Rhea" id="RHEA:10964"/>
        <dbReference type="ChEBI" id="CHEBI:15378"/>
        <dbReference type="ChEBI" id="CHEBI:17140"/>
        <dbReference type="ChEBI" id="CHEBI:30616"/>
        <dbReference type="ChEBI" id="CHEBI:57737"/>
        <dbReference type="ChEBI" id="CHEBI:456216"/>
        <dbReference type="EC" id="2.7.1.17"/>
    </reaction>
</comment>
<dbReference type="EMBL" id="KN831773">
    <property type="protein sequence ID" value="KIM44642.1"/>
    <property type="molecule type" value="Genomic_DNA"/>
</dbReference>
<evidence type="ECO:0000259" key="8">
    <source>
        <dbReference type="Pfam" id="PF02782"/>
    </source>
</evidence>
<feature type="domain" description="Carbohydrate kinase FGGY C-terminal" evidence="8">
    <location>
        <begin position="297"/>
        <end position="493"/>
    </location>
</feature>
<evidence type="ECO:0000256" key="6">
    <source>
        <dbReference type="RuleBase" id="RU367058"/>
    </source>
</evidence>
<dbReference type="SUPFAM" id="SSF53067">
    <property type="entry name" value="Actin-like ATPase domain"/>
    <property type="match status" value="2"/>
</dbReference>
<evidence type="ECO:0000259" key="7">
    <source>
        <dbReference type="Pfam" id="PF00370"/>
    </source>
</evidence>
<sequence length="554" mass="60406">MSPPSSPLFLGLDLSTQQLKATILDKASDIVHEASVHFDRDLPHHRTTNGTIRGPDAGEVTSPVRMWLEAIDLMCKRLHDDHVEFGDIVAISGAGQQHGSVYWSNCADQLLASLDDNQGLADQLCPAAFLFQRAPMWQDSSTTEDCKRLENEIGGPSILADRTGSRAHERFTGNQISRIRRLHPEIYEATARISLVSSFIPSLFLGHIAPIEVSGASGMNLMDVLTCKWDHALLNICGGPSLADKLGAEPVLGGTNLGVVSDWWVKKWGFNPGCIVAPFTGDNPATVVALSAPGDALLSLGTSTTFLLSIPPSIKSPKRFTTSHLLSHPTHFHGKIVMLCYKNGALAREQVRDKFANGNWDIFNQLVEQTAPGCNGKTAFYFPLPEIIPPNVMGEYFFISSLKGNTVLLQKDLPMSIHPRAILESQFLSIRSRIAAILPEGSSPLQRLVISGGSSANPIIRQIAADIFGMDVFLSATKEAAATGGALLAKYAWWKVSHPDGTFEDMPGGAAMGLRCVAKPRREISIIYDDLIDTYNKCEQELVKLWDLKMQESI</sequence>
<dbReference type="STRING" id="686832.A0A0C2YUH9"/>
<dbReference type="Proteomes" id="UP000053424">
    <property type="component" value="Unassembled WGS sequence"/>
</dbReference>
<evidence type="ECO:0000313" key="10">
    <source>
        <dbReference type="Proteomes" id="UP000053424"/>
    </source>
</evidence>
<dbReference type="InterPro" id="IPR000577">
    <property type="entry name" value="Carb_kinase_FGGY"/>
</dbReference>
<reference evidence="10" key="2">
    <citation type="submission" date="2015-01" db="EMBL/GenBank/DDBJ databases">
        <title>Evolutionary Origins and Diversification of the Mycorrhizal Mutualists.</title>
        <authorList>
            <consortium name="DOE Joint Genome Institute"/>
            <consortium name="Mycorrhizal Genomics Consortium"/>
            <person name="Kohler A."/>
            <person name="Kuo A."/>
            <person name="Nagy L.G."/>
            <person name="Floudas D."/>
            <person name="Copeland A."/>
            <person name="Barry K.W."/>
            <person name="Cichocki N."/>
            <person name="Veneault-Fourrey C."/>
            <person name="LaButti K."/>
            <person name="Lindquist E.A."/>
            <person name="Lipzen A."/>
            <person name="Lundell T."/>
            <person name="Morin E."/>
            <person name="Murat C."/>
            <person name="Riley R."/>
            <person name="Ohm R."/>
            <person name="Sun H."/>
            <person name="Tunlid A."/>
            <person name="Henrissat B."/>
            <person name="Grigoriev I.V."/>
            <person name="Hibbett D.S."/>
            <person name="Martin F."/>
        </authorList>
    </citation>
    <scope>NUCLEOTIDE SEQUENCE [LARGE SCALE GENOMIC DNA]</scope>
    <source>
        <strain evidence="10">h7</strain>
    </source>
</reference>
<dbReference type="Pfam" id="PF02782">
    <property type="entry name" value="FGGY_C"/>
    <property type="match status" value="1"/>
</dbReference>
<evidence type="ECO:0000313" key="9">
    <source>
        <dbReference type="EMBL" id="KIM44642.1"/>
    </source>
</evidence>
<dbReference type="GO" id="GO:0005997">
    <property type="term" value="P:xylulose metabolic process"/>
    <property type="evidence" value="ECO:0007669"/>
    <property type="project" value="TreeGrafter"/>
</dbReference>
<dbReference type="Gene3D" id="3.30.420.40">
    <property type="match status" value="2"/>
</dbReference>